<comment type="similarity">
    <text evidence="2 11">Belongs to the sodium:solute symporter (SSF) (TC 2.A.21) family.</text>
</comment>
<evidence type="ECO:0000256" key="2">
    <source>
        <dbReference type="ARBA" id="ARBA00006434"/>
    </source>
</evidence>
<evidence type="ECO:0000256" key="5">
    <source>
        <dbReference type="ARBA" id="ARBA00022692"/>
    </source>
</evidence>
<proteinExistence type="inferred from homology"/>
<dbReference type="InterPro" id="IPR038377">
    <property type="entry name" value="Na/Glc_symporter_sf"/>
</dbReference>
<feature type="transmembrane region" description="Helical" evidence="12">
    <location>
        <begin position="509"/>
        <end position="527"/>
    </location>
</feature>
<evidence type="ECO:0000256" key="4">
    <source>
        <dbReference type="ARBA" id="ARBA00022475"/>
    </source>
</evidence>
<evidence type="ECO:0000256" key="1">
    <source>
        <dbReference type="ARBA" id="ARBA00004651"/>
    </source>
</evidence>
<dbReference type="Gene3D" id="1.20.1730.10">
    <property type="entry name" value="Sodium/glucose cotransporter"/>
    <property type="match status" value="1"/>
</dbReference>
<keyword evidence="8" id="KW-0406">Ion transport</keyword>
<dbReference type="EMBL" id="QUAE01000008">
    <property type="protein sequence ID" value="REJ09080.1"/>
    <property type="molecule type" value="Genomic_DNA"/>
</dbReference>
<keyword evidence="9 12" id="KW-0472">Membrane</keyword>
<name>A0A3E0J860_9BACI</name>
<keyword evidence="4" id="KW-1003">Cell membrane</keyword>
<dbReference type="PANTHER" id="PTHR42985:SF47">
    <property type="entry name" value="INTEGRAL MEMBRANE TRANSPORT PROTEIN"/>
    <property type="match status" value="1"/>
</dbReference>
<feature type="transmembrane region" description="Helical" evidence="12">
    <location>
        <begin position="179"/>
        <end position="199"/>
    </location>
</feature>
<evidence type="ECO:0000256" key="8">
    <source>
        <dbReference type="ARBA" id="ARBA00023065"/>
    </source>
</evidence>
<evidence type="ECO:0000313" key="13">
    <source>
        <dbReference type="EMBL" id="REJ09080.1"/>
    </source>
</evidence>
<dbReference type="RefSeq" id="WP_115823835.1">
    <property type="nucleotide sequence ID" value="NZ_QUAE01000008.1"/>
</dbReference>
<evidence type="ECO:0000256" key="6">
    <source>
        <dbReference type="ARBA" id="ARBA00022989"/>
    </source>
</evidence>
<comment type="caution">
    <text evidence="13">The sequence shown here is derived from an EMBL/GenBank/DDBJ whole genome shotgun (WGS) entry which is preliminary data.</text>
</comment>
<feature type="transmembrane region" description="Helical" evidence="12">
    <location>
        <begin position="305"/>
        <end position="330"/>
    </location>
</feature>
<dbReference type="GO" id="GO:0015293">
    <property type="term" value="F:symporter activity"/>
    <property type="evidence" value="ECO:0007669"/>
    <property type="project" value="TreeGrafter"/>
</dbReference>
<keyword evidence="14" id="KW-1185">Reference proteome</keyword>
<protein>
    <submittedName>
        <fullName evidence="13">Sodium:solute symporter</fullName>
    </submittedName>
</protein>
<keyword evidence="3" id="KW-0813">Transport</keyword>
<keyword evidence="7" id="KW-0915">Sodium</keyword>
<keyword evidence="6 12" id="KW-1133">Transmembrane helix</keyword>
<evidence type="ECO:0000256" key="7">
    <source>
        <dbReference type="ARBA" id="ARBA00023053"/>
    </source>
</evidence>
<feature type="transmembrane region" description="Helical" evidence="12">
    <location>
        <begin position="72"/>
        <end position="96"/>
    </location>
</feature>
<organism evidence="13 14">
    <name type="scientific">Halobacillus trueperi</name>
    <dbReference type="NCBI Taxonomy" id="156205"/>
    <lineage>
        <taxon>Bacteria</taxon>
        <taxon>Bacillati</taxon>
        <taxon>Bacillota</taxon>
        <taxon>Bacilli</taxon>
        <taxon>Bacillales</taxon>
        <taxon>Bacillaceae</taxon>
        <taxon>Halobacillus</taxon>
    </lineage>
</organism>
<dbReference type="GO" id="GO:0005886">
    <property type="term" value="C:plasma membrane"/>
    <property type="evidence" value="ECO:0007669"/>
    <property type="project" value="UniProtKB-SubCell"/>
</dbReference>
<feature type="transmembrane region" description="Helical" evidence="12">
    <location>
        <begin position="391"/>
        <end position="412"/>
    </location>
</feature>
<keyword evidence="5 12" id="KW-0812">Transmembrane</keyword>
<dbReference type="Proteomes" id="UP000256305">
    <property type="component" value="Unassembled WGS sequence"/>
</dbReference>
<feature type="transmembrane region" description="Helical" evidence="12">
    <location>
        <begin position="45"/>
        <end position="66"/>
    </location>
</feature>
<gene>
    <name evidence="13" type="ORF">DYE48_11960</name>
</gene>
<accession>A0A3E0J860</accession>
<feature type="transmembrane region" description="Helical" evidence="12">
    <location>
        <begin position="6"/>
        <end position="24"/>
    </location>
</feature>
<comment type="subcellular location">
    <subcellularLocation>
        <location evidence="1">Cell membrane</location>
        <topology evidence="1">Multi-pass membrane protein</topology>
    </subcellularLocation>
</comment>
<dbReference type="PANTHER" id="PTHR42985">
    <property type="entry name" value="SODIUM-COUPLED MONOCARBOXYLATE TRANSPORTER"/>
    <property type="match status" value="1"/>
</dbReference>
<feature type="transmembrane region" description="Helical" evidence="12">
    <location>
        <begin position="268"/>
        <end position="293"/>
    </location>
</feature>
<evidence type="ECO:0000256" key="10">
    <source>
        <dbReference type="ARBA" id="ARBA00023201"/>
    </source>
</evidence>
<keyword evidence="10" id="KW-0739">Sodium transport</keyword>
<dbReference type="InterPro" id="IPR051163">
    <property type="entry name" value="Sodium:Solute_Symporter_SSF"/>
</dbReference>
<feature type="transmembrane region" description="Helical" evidence="12">
    <location>
        <begin position="117"/>
        <end position="142"/>
    </location>
</feature>
<dbReference type="PROSITE" id="PS50283">
    <property type="entry name" value="NA_SOLUT_SYMP_3"/>
    <property type="match status" value="1"/>
</dbReference>
<dbReference type="GO" id="GO:0006814">
    <property type="term" value="P:sodium ion transport"/>
    <property type="evidence" value="ECO:0007669"/>
    <property type="project" value="UniProtKB-KW"/>
</dbReference>
<dbReference type="InterPro" id="IPR001734">
    <property type="entry name" value="Na/solute_symporter"/>
</dbReference>
<reference evidence="13 14" key="1">
    <citation type="submission" date="2018-08" db="EMBL/GenBank/DDBJ databases">
        <title>Genome sequence of Halobacillus trueperi KCTC 3686.</title>
        <authorList>
            <person name="Cho K.H."/>
            <person name="Kwak M.-J."/>
            <person name="Kim B.-Y."/>
            <person name="Chun J."/>
        </authorList>
    </citation>
    <scope>NUCLEOTIDE SEQUENCE [LARGE SCALE GENOMIC DNA]</scope>
    <source>
        <strain evidence="13 14">KCTC 3686</strain>
    </source>
</reference>
<evidence type="ECO:0000256" key="12">
    <source>
        <dbReference type="SAM" id="Phobius"/>
    </source>
</evidence>
<evidence type="ECO:0000256" key="3">
    <source>
        <dbReference type="ARBA" id="ARBA00022448"/>
    </source>
</evidence>
<dbReference type="Pfam" id="PF00474">
    <property type="entry name" value="SSF"/>
    <property type="match status" value="1"/>
</dbReference>
<feature type="transmembrane region" description="Helical" evidence="12">
    <location>
        <begin position="364"/>
        <end position="385"/>
    </location>
</feature>
<evidence type="ECO:0000313" key="14">
    <source>
        <dbReference type="Proteomes" id="UP000256305"/>
    </source>
</evidence>
<evidence type="ECO:0000256" key="11">
    <source>
        <dbReference type="RuleBase" id="RU362091"/>
    </source>
</evidence>
<dbReference type="NCBIfam" id="TIGR00813">
    <property type="entry name" value="sss"/>
    <property type="match status" value="1"/>
</dbReference>
<feature type="transmembrane region" description="Helical" evidence="12">
    <location>
        <begin position="450"/>
        <end position="468"/>
    </location>
</feature>
<sequence>MHPIDITIIVAYMAGLIVMGYMLGKGNKSQKDYFIGGRSVATLPIALSIAATTMSANGFIGGPGWAYTSGMIAFMLNYSIPIVMIITLSVFLPFFYNLDVTSIYEYIEMRLGGISRMLAVFGFVVSNIIQVGSFLFIPSLIIQQFTGWSLSVVVPIVVVVSIIYTLLGGIKAVIWTDAIQMVVLWGGLIVTMGIIIANLEVGFFEALGEAKENGKLAALDFSLDVQLENGFWVALIGGTFLWLKYYATDQTQTQRMFAAKSVTEVKKSICISGFVMNIMFFVFMLIGVLLYITMDGRSFENSNNVMITFIASNIPVGVLGLMIAGVFAAAMSSIDSVLNSVTTVFIKDVYEKFITKGEQASLKVSMIFTLVFGLLLIVFTLLAFGDTTASILQVVGSYLSYFSGSILAMFLLGMLTKKANDKGVAVGFVVGIILTAYIGKMGIVNWLWNYPIGCAFTLIIGYTASFLFKTKKVGYEEFTILGQRSKLKAEGRTEDQEGTSILPGAIDKYTYILLGFFIAQTVFLLLIQL</sequence>
<dbReference type="AlphaFoldDB" id="A0A3E0J860"/>
<evidence type="ECO:0000256" key="9">
    <source>
        <dbReference type="ARBA" id="ARBA00023136"/>
    </source>
</evidence>
<feature type="transmembrane region" description="Helical" evidence="12">
    <location>
        <begin position="230"/>
        <end position="247"/>
    </location>
</feature>
<feature type="transmembrane region" description="Helical" evidence="12">
    <location>
        <begin position="148"/>
        <end position="167"/>
    </location>
</feature>
<feature type="transmembrane region" description="Helical" evidence="12">
    <location>
        <begin position="424"/>
        <end position="444"/>
    </location>
</feature>